<keyword evidence="2" id="KW-0343">GTPase activation</keyword>
<evidence type="ECO:0000256" key="5">
    <source>
        <dbReference type="ARBA" id="ARBA00022737"/>
    </source>
</evidence>
<dbReference type="GO" id="GO:0005737">
    <property type="term" value="C:cytoplasm"/>
    <property type="evidence" value="ECO:0007669"/>
    <property type="project" value="UniProtKB-SubCell"/>
</dbReference>
<dbReference type="CDD" id="cd17226">
    <property type="entry name" value="RA_ARAP1"/>
    <property type="match status" value="1"/>
</dbReference>
<gene>
    <name evidence="13" type="primary">PDE2A</name>
</gene>
<dbReference type="Pfam" id="PF00536">
    <property type="entry name" value="SAM_1"/>
    <property type="match status" value="1"/>
</dbReference>
<dbReference type="InterPro" id="IPR001660">
    <property type="entry name" value="SAM"/>
</dbReference>
<dbReference type="CDD" id="cd13256">
    <property type="entry name" value="PH3_ARAP"/>
    <property type="match status" value="1"/>
</dbReference>
<evidence type="ECO:0000256" key="3">
    <source>
        <dbReference type="ARBA" id="ARBA00022490"/>
    </source>
</evidence>
<dbReference type="PANTHER" id="PTHR45899:SF3">
    <property type="entry name" value="ARF-GAP WITH RHO-GAP DOMAIN, ANK REPEAT AND PH DOMAIN-CONTAINING PROTEIN 1"/>
    <property type="match status" value="1"/>
</dbReference>
<name>A0A8C3Y071_CATUS</name>
<dbReference type="CDD" id="cd04385">
    <property type="entry name" value="RhoGAP_ARAP"/>
    <property type="match status" value="1"/>
</dbReference>
<evidence type="ECO:0000259" key="10">
    <source>
        <dbReference type="PROSITE" id="PS50115"/>
    </source>
</evidence>
<dbReference type="InterPro" id="IPR001164">
    <property type="entry name" value="ArfGAP_dom"/>
</dbReference>
<dbReference type="InterPro" id="IPR011993">
    <property type="entry name" value="PH-like_dom_sf"/>
</dbReference>
<feature type="domain" description="PH" evidence="8">
    <location>
        <begin position="699"/>
        <end position="806"/>
    </location>
</feature>
<dbReference type="Proteomes" id="UP000694563">
    <property type="component" value="Chromosome 2"/>
</dbReference>
<dbReference type="SUPFAM" id="SSF57863">
    <property type="entry name" value="ArfGap/RecO-like zinc finger"/>
    <property type="match status" value="1"/>
</dbReference>
<dbReference type="SUPFAM" id="SSF48350">
    <property type="entry name" value="GTPase activation domain, GAP"/>
    <property type="match status" value="1"/>
</dbReference>
<keyword evidence="6" id="KW-0862">Zinc</keyword>
<dbReference type="PROSITE" id="PS50238">
    <property type="entry name" value="RHOGAP"/>
    <property type="match status" value="1"/>
</dbReference>
<dbReference type="PROSITE" id="PS50200">
    <property type="entry name" value="RA"/>
    <property type="match status" value="1"/>
</dbReference>
<dbReference type="InterPro" id="IPR013761">
    <property type="entry name" value="SAM/pointed_sf"/>
</dbReference>
<reference evidence="13" key="2">
    <citation type="submission" date="2025-08" db="UniProtKB">
        <authorList>
            <consortium name="Ensembl"/>
        </authorList>
    </citation>
    <scope>IDENTIFICATION</scope>
</reference>
<dbReference type="GO" id="GO:0007165">
    <property type="term" value="P:signal transduction"/>
    <property type="evidence" value="ECO:0007669"/>
    <property type="project" value="InterPro"/>
</dbReference>
<dbReference type="Gene3D" id="1.10.150.50">
    <property type="entry name" value="Transcription Factor, Ets-1"/>
    <property type="match status" value="1"/>
</dbReference>
<evidence type="ECO:0000256" key="4">
    <source>
        <dbReference type="ARBA" id="ARBA00022553"/>
    </source>
</evidence>
<dbReference type="FunFam" id="2.30.29.30:FF:000186">
    <property type="entry name" value="Arf-GAP with Rho-GAP domain, ANK repeat and PH domain-containing protein 1"/>
    <property type="match status" value="1"/>
</dbReference>
<dbReference type="InterPro" id="IPR001849">
    <property type="entry name" value="PH_domain"/>
</dbReference>
<feature type="domain" description="SAM" evidence="9">
    <location>
        <begin position="9"/>
        <end position="68"/>
    </location>
</feature>
<dbReference type="Gene3D" id="2.30.29.30">
    <property type="entry name" value="Pleckstrin-homology domain (PH domain)/Phosphotyrosine-binding domain (PTB)"/>
    <property type="match status" value="4"/>
</dbReference>
<evidence type="ECO:0000256" key="1">
    <source>
        <dbReference type="ARBA" id="ARBA00004496"/>
    </source>
</evidence>
<evidence type="ECO:0000313" key="13">
    <source>
        <dbReference type="Ensembl" id="ENSCUSP00005005948.1"/>
    </source>
</evidence>
<sequence length="1419" mass="160583">MEEEGSLPVAAWLSALHLDQYVENFQQSDLWSVWDCRALTDERLTRLGVLLPGHRRRILLGLQKAFAEASLPAGTQQPPASKPVPMKRHIFRVSAATGQDLTQLPPPIPPRVGCRPPLKFSSSLSGGSPEPPPASCSHLPALEEPSPPVLGEKPPADSRARPPLPPLPAKRHQLETKCQSLKGPPLPDQEVPITERAPGVTLSSLPCTKAPAPTPPALPSKATLPFVPEFGEYKGGALQSSPVTDLPLAYLAANPSASIPSHGCCAFLLVSLFLCPFCSLFLLYPLSCLLGWGCQGSYIYQKRWVKLDADYLRYFDSEKDTYSKGLIPVSSISRVSSIGDQKFEVVTNNRNFVFRAENDADRNQWIRTLQQIAEERKSKAPERTSMSFATDSATEPADKSGFLELRGFKHKLFVVVVGDKVFLYKNAEDYRLGIGITYIEMNVGNVKEVDRRGFDLTTPYRIFSFSADTEQEKEEWVEAMQQSIAEALSNSEVAERIWAAESNRFCADCGSPKPDWASINLCVVICKRCAGEHRGLGPGITKVRSLKMDRKVWTEELIELFQQFGNVTANQFWAANVPPSEAISPTSSSQERRRFLIAKYREGKYRHYHPLFGNQEELDRALCAAVTTSDLAETQALLFCGASVTCDTGDPQCPTPLALAERSGQRLQMEFLLHNKTSEPPRLEMVCSEEKHYSVHLPSITHNGFLYKTPSMVKPITERKGPEEFSRRWCTLQDGVLSYYENDRNTVPNGEIRVEEIVCLVNNPLHAHGFESTFEVYTEADRLYLFGLESPDSAREWLKSIAKSFVHPCAEELVALDFERLGRLHYKGGLTLERAQEGWFALVGSTLHVCSEDGRRQEPLQLRKLQELSIQGDHEVLVLVERRRTLYIQGERKLDFLGWVHAIQKAAGSAGDTLSEQQLTESDVPLLVDRCIDYITQCGLTSEGIYRKSGQNSKTTSLLEVLQRDARRVCLKEGEHQVDDVANTLKRFFRDLGDGLFTRRWAPDWLWATALEDEEAKIGKYRQLLAALPPVNRATLKALINHLFRVQCFSGENQMNTHNLAIVFGPTLFQTDGKDYKAGRVVEDLISHYVEIFNVNDQEMKKQQDEITAIMKMREASSSGTQQAGDFICTVYLEEKKTETEQHVKIPATMTAEELTFEILDRRKIVMKEKDYWSCFEVNEREEAERPLHYSEKVLPILHCLGTDSYLVVKKQMSMENMLIYLASRVGDCKHGMMKFREERNLLGLGLSTGFHDRYFILNHSWLRLYKEVRSQRSWSSHKPEKEWPVRNLKVYLGVKKKLRPPTCWGFTVFYENEKHEKQQWYLCCDTQADLREWFATFLQVQNGGALWPSERPKMRVARPQQDARLGNISLIPLRGNESEMRNSVAAFATDPLTVTSAERLSWKTDMPVSFPPCLHPLS</sequence>
<dbReference type="CDD" id="cd13259">
    <property type="entry name" value="PH5_ARAP"/>
    <property type="match status" value="1"/>
</dbReference>
<evidence type="ECO:0000259" key="11">
    <source>
        <dbReference type="PROSITE" id="PS50200"/>
    </source>
</evidence>
<dbReference type="GO" id="GO:0008360">
    <property type="term" value="P:regulation of cell shape"/>
    <property type="evidence" value="ECO:0007669"/>
    <property type="project" value="TreeGrafter"/>
</dbReference>
<evidence type="ECO:0000259" key="12">
    <source>
        <dbReference type="PROSITE" id="PS50238"/>
    </source>
</evidence>
<dbReference type="InterPro" id="IPR000159">
    <property type="entry name" value="RA_dom"/>
</dbReference>
<dbReference type="InterPro" id="IPR038508">
    <property type="entry name" value="ArfGAP_dom_sf"/>
</dbReference>
<feature type="domain" description="PH" evidence="8">
    <location>
        <begin position="396"/>
        <end position="485"/>
    </location>
</feature>
<dbReference type="FunFam" id="2.30.29.30:FF:000170">
    <property type="entry name" value="Arf-GAP with Rho-GAP domain, ANK repeat and PH domain-containing protein 1"/>
    <property type="match status" value="1"/>
</dbReference>
<keyword evidence="6" id="KW-0479">Metal-binding</keyword>
<feature type="domain" description="Ras-associating" evidence="11">
    <location>
        <begin position="1125"/>
        <end position="1214"/>
    </location>
</feature>
<dbReference type="PANTHER" id="PTHR45899">
    <property type="entry name" value="RHO GTPASE ACTIVATING PROTEIN AT 15B, ISOFORM C"/>
    <property type="match status" value="1"/>
</dbReference>
<protein>
    <submittedName>
        <fullName evidence="13">ArfGAP with RhoGAP domain, ankyrin repeat and PH domain 1</fullName>
    </submittedName>
</protein>
<dbReference type="Gene3D" id="1.10.555.10">
    <property type="entry name" value="Rho GTPase activation protein"/>
    <property type="match status" value="1"/>
</dbReference>
<dbReference type="PROSITE" id="PS50105">
    <property type="entry name" value="SAM_DOMAIN"/>
    <property type="match status" value="1"/>
</dbReference>
<dbReference type="PROSITE" id="PS50003">
    <property type="entry name" value="PH_DOMAIN"/>
    <property type="match status" value="5"/>
</dbReference>
<dbReference type="Pfam" id="PF00169">
    <property type="entry name" value="PH"/>
    <property type="match status" value="3"/>
</dbReference>
<accession>A0A8C3Y071</accession>
<feature type="domain" description="Arf-GAP" evidence="10">
    <location>
        <begin position="491"/>
        <end position="616"/>
    </location>
</feature>
<evidence type="ECO:0000256" key="2">
    <source>
        <dbReference type="ARBA" id="ARBA00022468"/>
    </source>
</evidence>
<dbReference type="SUPFAM" id="SSF50729">
    <property type="entry name" value="PH domain-like"/>
    <property type="match status" value="5"/>
</dbReference>
<feature type="region of interest" description="Disordered" evidence="7">
    <location>
        <begin position="97"/>
        <end position="174"/>
    </location>
</feature>
<feature type="domain" description="PH" evidence="8">
    <location>
        <begin position="300"/>
        <end position="374"/>
    </location>
</feature>
<dbReference type="Gene3D" id="1.10.220.150">
    <property type="entry name" value="Arf GTPase activating protein"/>
    <property type="match status" value="1"/>
</dbReference>
<dbReference type="SMART" id="SM00324">
    <property type="entry name" value="RhoGAP"/>
    <property type="match status" value="1"/>
</dbReference>
<keyword evidence="6" id="KW-0863">Zinc-finger</keyword>
<dbReference type="InterPro" id="IPR052227">
    <property type="entry name" value="Arf-Rho-GAP_ANK-PH_domain"/>
</dbReference>
<dbReference type="GO" id="GO:0008270">
    <property type="term" value="F:zinc ion binding"/>
    <property type="evidence" value="ECO:0007669"/>
    <property type="project" value="UniProtKB-KW"/>
</dbReference>
<organism evidence="13 14">
    <name type="scientific">Catharus ustulatus</name>
    <name type="common">Russet-backed thrush</name>
    <name type="synonym">Hylocichla ustulatus</name>
    <dbReference type="NCBI Taxonomy" id="91951"/>
    <lineage>
        <taxon>Eukaryota</taxon>
        <taxon>Metazoa</taxon>
        <taxon>Chordata</taxon>
        <taxon>Craniata</taxon>
        <taxon>Vertebrata</taxon>
        <taxon>Euteleostomi</taxon>
        <taxon>Archelosauria</taxon>
        <taxon>Archosauria</taxon>
        <taxon>Dinosauria</taxon>
        <taxon>Saurischia</taxon>
        <taxon>Theropoda</taxon>
        <taxon>Coelurosauria</taxon>
        <taxon>Aves</taxon>
        <taxon>Neognathae</taxon>
        <taxon>Neoaves</taxon>
        <taxon>Telluraves</taxon>
        <taxon>Australaves</taxon>
        <taxon>Passeriformes</taxon>
        <taxon>Turdidae</taxon>
        <taxon>Catharus</taxon>
    </lineage>
</organism>
<proteinExistence type="predicted"/>
<dbReference type="InterPro" id="IPR008936">
    <property type="entry name" value="Rho_GTPase_activation_prot"/>
</dbReference>
<feature type="domain" description="PH" evidence="8">
    <location>
        <begin position="817"/>
        <end position="908"/>
    </location>
</feature>
<evidence type="ECO:0000256" key="6">
    <source>
        <dbReference type="PROSITE-ProRule" id="PRU00288"/>
    </source>
</evidence>
<reference evidence="13" key="3">
    <citation type="submission" date="2025-09" db="UniProtKB">
        <authorList>
            <consortium name="Ensembl"/>
        </authorList>
    </citation>
    <scope>IDENTIFICATION</scope>
</reference>
<dbReference type="PROSITE" id="PS50115">
    <property type="entry name" value="ARFGAP"/>
    <property type="match status" value="1"/>
</dbReference>
<dbReference type="Pfam" id="PF01412">
    <property type="entry name" value="ArfGap"/>
    <property type="match status" value="1"/>
</dbReference>
<dbReference type="SMART" id="SM00105">
    <property type="entry name" value="ArfGap"/>
    <property type="match status" value="1"/>
</dbReference>
<dbReference type="PRINTS" id="PR00405">
    <property type="entry name" value="REVINTRACTNG"/>
</dbReference>
<dbReference type="InterPro" id="IPR000198">
    <property type="entry name" value="RhoGAP_dom"/>
</dbReference>
<dbReference type="Pfam" id="PF00620">
    <property type="entry name" value="RhoGAP"/>
    <property type="match status" value="1"/>
</dbReference>
<dbReference type="SUPFAM" id="SSF47769">
    <property type="entry name" value="SAM/Pointed domain"/>
    <property type="match status" value="1"/>
</dbReference>
<dbReference type="InterPro" id="IPR037278">
    <property type="entry name" value="ARFGAP/RecO"/>
</dbReference>
<dbReference type="Pfam" id="PF00788">
    <property type="entry name" value="RA"/>
    <property type="match status" value="1"/>
</dbReference>
<dbReference type="InterPro" id="IPR037858">
    <property type="entry name" value="RhoGAP_ARAP"/>
</dbReference>
<dbReference type="SMART" id="SM00233">
    <property type="entry name" value="PH"/>
    <property type="match status" value="5"/>
</dbReference>
<keyword evidence="3" id="KW-0963">Cytoplasm</keyword>
<dbReference type="GO" id="GO:0005096">
    <property type="term" value="F:GTPase activator activity"/>
    <property type="evidence" value="ECO:0007669"/>
    <property type="project" value="UniProtKB-KW"/>
</dbReference>
<evidence type="ECO:0000313" key="14">
    <source>
        <dbReference type="Proteomes" id="UP000694563"/>
    </source>
</evidence>
<reference evidence="13" key="1">
    <citation type="submission" date="2020-10" db="EMBL/GenBank/DDBJ databases">
        <title>Catharus ustulatus (Swainson's thrush) genome, bCatUst1, primary haplotype v2.</title>
        <authorList>
            <person name="Delmore K."/>
            <person name="Vafadar M."/>
            <person name="Formenti G."/>
            <person name="Chow W."/>
            <person name="Pelan S."/>
            <person name="Howe K."/>
            <person name="Rhie A."/>
            <person name="Mountcastle J."/>
            <person name="Haase B."/>
            <person name="Fedrigo O."/>
            <person name="Jarvis E.D."/>
        </authorList>
    </citation>
    <scope>NUCLEOTIDE SEQUENCE [LARGE SCALE GENOMIC DNA]</scope>
</reference>
<dbReference type="CDD" id="cd08837">
    <property type="entry name" value="ArfGap_ARAP"/>
    <property type="match status" value="1"/>
</dbReference>
<dbReference type="CDD" id="cd13254">
    <property type="entry name" value="PH2_ARAP"/>
    <property type="match status" value="1"/>
</dbReference>
<dbReference type="Ensembl" id="ENSCUST00005006176.1">
    <property type="protein sequence ID" value="ENSCUSP00005005948.1"/>
    <property type="gene ID" value="ENSCUSG00005002939.1"/>
</dbReference>
<keyword evidence="14" id="KW-1185">Reference proteome</keyword>
<evidence type="ECO:0000259" key="9">
    <source>
        <dbReference type="PROSITE" id="PS50105"/>
    </source>
</evidence>
<feature type="domain" description="Rho-GAP" evidence="12">
    <location>
        <begin position="912"/>
        <end position="1093"/>
    </location>
</feature>
<evidence type="ECO:0000256" key="7">
    <source>
        <dbReference type="SAM" id="MobiDB-lite"/>
    </source>
</evidence>
<feature type="domain" description="PH" evidence="8">
    <location>
        <begin position="1227"/>
        <end position="1343"/>
    </location>
</feature>
<keyword evidence="4" id="KW-0597">Phosphoprotein</keyword>
<dbReference type="Gene3D" id="3.10.20.90">
    <property type="entry name" value="Phosphatidylinositol 3-kinase Catalytic Subunit, Chain A, domain 1"/>
    <property type="match status" value="1"/>
</dbReference>
<evidence type="ECO:0000259" key="8">
    <source>
        <dbReference type="PROSITE" id="PS50003"/>
    </source>
</evidence>
<dbReference type="SMART" id="SM00454">
    <property type="entry name" value="SAM"/>
    <property type="match status" value="1"/>
</dbReference>
<keyword evidence="5" id="KW-0677">Repeat</keyword>
<feature type="compositionally biased region" description="Low complexity" evidence="7">
    <location>
        <begin position="111"/>
        <end position="128"/>
    </location>
</feature>
<comment type="subcellular location">
    <subcellularLocation>
        <location evidence="1">Cytoplasm</location>
    </subcellularLocation>
</comment>
<dbReference type="GO" id="GO:0005547">
    <property type="term" value="F:phosphatidylinositol-3,4,5-trisphosphate binding"/>
    <property type="evidence" value="ECO:0007669"/>
    <property type="project" value="InterPro"/>
</dbReference>